<accession>A0ABN2B9I2</accession>
<name>A0ABN2B9I2_9ACTN</name>
<keyword evidence="1" id="KW-0805">Transcription regulation</keyword>
<dbReference type="PANTHER" id="PTHR33164">
    <property type="entry name" value="TRANSCRIPTIONAL REGULATOR, MARR FAMILY"/>
    <property type="match status" value="1"/>
</dbReference>
<keyword evidence="3" id="KW-0804">Transcription</keyword>
<dbReference type="PROSITE" id="PS50995">
    <property type="entry name" value="HTH_MARR_2"/>
    <property type="match status" value="1"/>
</dbReference>
<comment type="caution">
    <text evidence="5">The sequence shown here is derived from an EMBL/GenBank/DDBJ whole genome shotgun (WGS) entry which is preliminary data.</text>
</comment>
<proteinExistence type="predicted"/>
<dbReference type="InterPro" id="IPR023187">
    <property type="entry name" value="Tscrpt_reg_MarR-type_CS"/>
</dbReference>
<organism evidence="5 6">
    <name type="scientific">Nocardioides humi</name>
    <dbReference type="NCBI Taxonomy" id="449461"/>
    <lineage>
        <taxon>Bacteria</taxon>
        <taxon>Bacillati</taxon>
        <taxon>Actinomycetota</taxon>
        <taxon>Actinomycetes</taxon>
        <taxon>Propionibacteriales</taxon>
        <taxon>Nocardioidaceae</taxon>
        <taxon>Nocardioides</taxon>
    </lineage>
</organism>
<evidence type="ECO:0000256" key="3">
    <source>
        <dbReference type="ARBA" id="ARBA00023163"/>
    </source>
</evidence>
<keyword evidence="2" id="KW-0238">DNA-binding</keyword>
<evidence type="ECO:0000259" key="4">
    <source>
        <dbReference type="PROSITE" id="PS50995"/>
    </source>
</evidence>
<dbReference type="PANTHER" id="PTHR33164:SF43">
    <property type="entry name" value="HTH-TYPE TRANSCRIPTIONAL REPRESSOR YETL"/>
    <property type="match status" value="1"/>
</dbReference>
<dbReference type="Pfam" id="PF12802">
    <property type="entry name" value="MarR_2"/>
    <property type="match status" value="1"/>
</dbReference>
<evidence type="ECO:0000256" key="1">
    <source>
        <dbReference type="ARBA" id="ARBA00023015"/>
    </source>
</evidence>
<dbReference type="EMBL" id="BAAAOR010000030">
    <property type="protein sequence ID" value="GAA1535252.1"/>
    <property type="molecule type" value="Genomic_DNA"/>
</dbReference>
<evidence type="ECO:0000313" key="6">
    <source>
        <dbReference type="Proteomes" id="UP001500842"/>
    </source>
</evidence>
<reference evidence="5 6" key="1">
    <citation type="journal article" date="2019" name="Int. J. Syst. Evol. Microbiol.">
        <title>The Global Catalogue of Microorganisms (GCM) 10K type strain sequencing project: providing services to taxonomists for standard genome sequencing and annotation.</title>
        <authorList>
            <consortium name="The Broad Institute Genomics Platform"/>
            <consortium name="The Broad Institute Genome Sequencing Center for Infectious Disease"/>
            <person name="Wu L."/>
            <person name="Ma J."/>
        </authorList>
    </citation>
    <scope>NUCLEOTIDE SEQUENCE [LARGE SCALE GENOMIC DNA]</scope>
    <source>
        <strain evidence="5 6">JCM 14942</strain>
    </source>
</reference>
<keyword evidence="6" id="KW-1185">Reference proteome</keyword>
<evidence type="ECO:0000313" key="5">
    <source>
        <dbReference type="EMBL" id="GAA1535252.1"/>
    </source>
</evidence>
<evidence type="ECO:0000256" key="2">
    <source>
        <dbReference type="ARBA" id="ARBA00023125"/>
    </source>
</evidence>
<dbReference type="InterPro" id="IPR039422">
    <property type="entry name" value="MarR/SlyA-like"/>
</dbReference>
<dbReference type="PROSITE" id="PS01117">
    <property type="entry name" value="HTH_MARR_1"/>
    <property type="match status" value="1"/>
</dbReference>
<dbReference type="SMART" id="SM00347">
    <property type="entry name" value="HTH_MARR"/>
    <property type="match status" value="1"/>
</dbReference>
<protein>
    <recommendedName>
        <fullName evidence="4">HTH marR-type domain-containing protein</fullName>
    </recommendedName>
</protein>
<gene>
    <name evidence="5" type="ORF">GCM10009788_42560</name>
</gene>
<dbReference type="SUPFAM" id="SSF46785">
    <property type="entry name" value="Winged helix' DNA-binding domain"/>
    <property type="match status" value="1"/>
</dbReference>
<dbReference type="Proteomes" id="UP001500842">
    <property type="component" value="Unassembled WGS sequence"/>
</dbReference>
<feature type="domain" description="HTH marR-type" evidence="4">
    <location>
        <begin position="4"/>
        <end position="129"/>
    </location>
</feature>
<sequence length="129" mass="13680">MSHPPSLAVRVGRVEAALRRALQPLLDEHGLTLEHWRILAVVADAPGLGMGEVATAAAVPAATLTRHADRLVERGLLVRRVDPADRRRAVVALSPLGQAYAGRLLAAERTAAVPDYSVATIPLRSSLTS</sequence>
<dbReference type="InterPro" id="IPR000835">
    <property type="entry name" value="HTH_MarR-typ"/>
</dbReference>
<dbReference type="Gene3D" id="1.10.10.10">
    <property type="entry name" value="Winged helix-like DNA-binding domain superfamily/Winged helix DNA-binding domain"/>
    <property type="match status" value="1"/>
</dbReference>
<dbReference type="RefSeq" id="WP_141007469.1">
    <property type="nucleotide sequence ID" value="NZ_BAAAOR010000030.1"/>
</dbReference>
<dbReference type="InterPro" id="IPR036390">
    <property type="entry name" value="WH_DNA-bd_sf"/>
</dbReference>
<dbReference type="InterPro" id="IPR036388">
    <property type="entry name" value="WH-like_DNA-bd_sf"/>
</dbReference>